<reference evidence="3 4" key="1">
    <citation type="submission" date="2015-01" db="EMBL/GenBank/DDBJ databases">
        <title>The Genome Sequence of Rhinocladiella mackenzie CBS 650.93.</title>
        <authorList>
            <consortium name="The Broad Institute Genomics Platform"/>
            <person name="Cuomo C."/>
            <person name="de Hoog S."/>
            <person name="Gorbushina A."/>
            <person name="Stielow B."/>
            <person name="Teixiera M."/>
            <person name="Abouelleil A."/>
            <person name="Chapman S.B."/>
            <person name="Priest M."/>
            <person name="Young S.K."/>
            <person name="Wortman J."/>
            <person name="Nusbaum C."/>
            <person name="Birren B."/>
        </authorList>
    </citation>
    <scope>NUCLEOTIDE SEQUENCE [LARGE SCALE GENOMIC DNA]</scope>
    <source>
        <strain evidence="3 4">CBS 650.93</strain>
    </source>
</reference>
<accession>A0A0D2H8T8</accession>
<feature type="region of interest" description="Disordered" evidence="1">
    <location>
        <begin position="38"/>
        <end position="76"/>
    </location>
</feature>
<evidence type="ECO:0000256" key="1">
    <source>
        <dbReference type="SAM" id="MobiDB-lite"/>
    </source>
</evidence>
<keyword evidence="4" id="KW-1185">Reference proteome</keyword>
<keyword evidence="2" id="KW-1133">Transmembrane helix</keyword>
<protein>
    <submittedName>
        <fullName evidence="3">Uncharacterized protein</fullName>
    </submittedName>
</protein>
<dbReference type="AlphaFoldDB" id="A0A0D2H8T8"/>
<evidence type="ECO:0000313" key="3">
    <source>
        <dbReference type="EMBL" id="KIX06883.1"/>
    </source>
</evidence>
<feature type="transmembrane region" description="Helical" evidence="2">
    <location>
        <begin position="161"/>
        <end position="181"/>
    </location>
</feature>
<evidence type="ECO:0000313" key="4">
    <source>
        <dbReference type="Proteomes" id="UP000053617"/>
    </source>
</evidence>
<proteinExistence type="predicted"/>
<dbReference type="GeneID" id="25292930"/>
<feature type="compositionally biased region" description="Basic and acidic residues" evidence="1">
    <location>
        <begin position="57"/>
        <end position="76"/>
    </location>
</feature>
<dbReference type="EMBL" id="KN847477">
    <property type="protein sequence ID" value="KIX06883.1"/>
    <property type="molecule type" value="Genomic_DNA"/>
</dbReference>
<gene>
    <name evidence="3" type="ORF">Z518_04859</name>
</gene>
<feature type="compositionally biased region" description="Basic residues" evidence="1">
    <location>
        <begin position="38"/>
        <end position="56"/>
    </location>
</feature>
<evidence type="ECO:0000256" key="2">
    <source>
        <dbReference type="SAM" id="Phobius"/>
    </source>
</evidence>
<sequence length="190" mass="22044">MDKRHDNPQVHAIVRVYIHHPKLGPSLICFIMAKQKRHRRRNGGGRRDHVSRRAHSSCRDGDRDSQRPPPKDFTYRAPQEFHHPILPPHFHPIRHRPMQYHLHQLRPGSIPEAPDEGINQVSTGEAAVAAEPGRQQGVGPNYHILFQGITKEERLYRLNHLSYVVVLLGVVLMWMLVRYFFPSVNGTDQY</sequence>
<name>A0A0D2H8T8_9EURO</name>
<dbReference type="Proteomes" id="UP000053617">
    <property type="component" value="Unassembled WGS sequence"/>
</dbReference>
<keyword evidence="2" id="KW-0812">Transmembrane</keyword>
<keyword evidence="2" id="KW-0472">Membrane</keyword>
<dbReference type="VEuPathDB" id="FungiDB:Z518_04859"/>
<dbReference type="HOGENOM" id="CLU_1428724_0_0_1"/>
<organism evidence="3 4">
    <name type="scientific">Rhinocladiella mackenziei CBS 650.93</name>
    <dbReference type="NCBI Taxonomy" id="1442369"/>
    <lineage>
        <taxon>Eukaryota</taxon>
        <taxon>Fungi</taxon>
        <taxon>Dikarya</taxon>
        <taxon>Ascomycota</taxon>
        <taxon>Pezizomycotina</taxon>
        <taxon>Eurotiomycetes</taxon>
        <taxon>Chaetothyriomycetidae</taxon>
        <taxon>Chaetothyriales</taxon>
        <taxon>Herpotrichiellaceae</taxon>
        <taxon>Rhinocladiella</taxon>
    </lineage>
</organism>
<dbReference type="RefSeq" id="XP_013274019.1">
    <property type="nucleotide sequence ID" value="XM_013418565.1"/>
</dbReference>